<name>A0A382EAD4_9ZZZZ</name>
<dbReference type="Gene3D" id="2.40.50.100">
    <property type="match status" value="1"/>
</dbReference>
<sequence length="316" mass="35253">MQKEQAMMNRHRLFLLVLAILAVAGVSCSDQKSGGKRGASPQAKQRIGIVKRGDFQERISATGNLEALVEVEVKSNVEGEIVKLLVDEGDYVEAGQILLELDPKRIVEDKRQAEANVDAAKASVKQAELNTELKRAQLATRLTEAENNFKIAESNLTTTKAESESRLISAETDIQTTKNSLEQDQLSLEQARLSLNQAKLTLIDNEASLVSSEVNLANAKSERDRNKDLFEKKFVSKKALEETETRFASATSQSNSAKQRVAAQKQTIESQKKTVKAKESIIGTRNSTLRYQKLNLEKLREMRKAQEQRNQLQLDI</sequence>
<dbReference type="Gene3D" id="1.10.287.470">
    <property type="entry name" value="Helix hairpin bin"/>
    <property type="match status" value="2"/>
</dbReference>
<accession>A0A382EAD4</accession>
<organism evidence="3">
    <name type="scientific">marine metagenome</name>
    <dbReference type="NCBI Taxonomy" id="408172"/>
    <lineage>
        <taxon>unclassified sequences</taxon>
        <taxon>metagenomes</taxon>
        <taxon>ecological metagenomes</taxon>
    </lineage>
</organism>
<evidence type="ECO:0000259" key="2">
    <source>
        <dbReference type="Pfam" id="PF25917"/>
    </source>
</evidence>
<feature type="non-terminal residue" evidence="3">
    <location>
        <position position="316"/>
    </location>
</feature>
<evidence type="ECO:0000313" key="3">
    <source>
        <dbReference type="EMBL" id="SVB47292.1"/>
    </source>
</evidence>
<dbReference type="SUPFAM" id="SSF111369">
    <property type="entry name" value="HlyD-like secretion proteins"/>
    <property type="match status" value="1"/>
</dbReference>
<feature type="coiled-coil region" evidence="1">
    <location>
        <begin position="110"/>
        <end position="162"/>
    </location>
</feature>
<dbReference type="EMBL" id="UINC01043362">
    <property type="protein sequence ID" value="SVB47292.1"/>
    <property type="molecule type" value="Genomic_DNA"/>
</dbReference>
<keyword evidence="1" id="KW-0175">Coiled coil</keyword>
<dbReference type="InterPro" id="IPR058625">
    <property type="entry name" value="MdtA-like_BSH"/>
</dbReference>
<protein>
    <recommendedName>
        <fullName evidence="2">Multidrug resistance protein MdtA-like barrel-sandwich hybrid domain-containing protein</fullName>
    </recommendedName>
</protein>
<gene>
    <name evidence="3" type="ORF">METZ01_LOCUS200146</name>
</gene>
<feature type="domain" description="Multidrug resistance protein MdtA-like barrel-sandwich hybrid" evidence="2">
    <location>
        <begin position="71"/>
        <end position="105"/>
    </location>
</feature>
<evidence type="ECO:0000256" key="1">
    <source>
        <dbReference type="SAM" id="Coils"/>
    </source>
</evidence>
<dbReference type="GO" id="GO:1990281">
    <property type="term" value="C:efflux pump complex"/>
    <property type="evidence" value="ECO:0007669"/>
    <property type="project" value="TreeGrafter"/>
</dbReference>
<dbReference type="PANTHER" id="PTHR30469:SF33">
    <property type="entry name" value="SLR1207 PROTEIN"/>
    <property type="match status" value="1"/>
</dbReference>
<dbReference type="GO" id="GO:0015562">
    <property type="term" value="F:efflux transmembrane transporter activity"/>
    <property type="evidence" value="ECO:0007669"/>
    <property type="project" value="InterPro"/>
</dbReference>
<reference evidence="3" key="1">
    <citation type="submission" date="2018-05" db="EMBL/GenBank/DDBJ databases">
        <authorList>
            <person name="Lanie J.A."/>
            <person name="Ng W.-L."/>
            <person name="Kazmierczak K.M."/>
            <person name="Andrzejewski T.M."/>
            <person name="Davidsen T.M."/>
            <person name="Wayne K.J."/>
            <person name="Tettelin H."/>
            <person name="Glass J.I."/>
            <person name="Rusch D."/>
            <person name="Podicherti R."/>
            <person name="Tsui H.-C.T."/>
            <person name="Winkler M.E."/>
        </authorList>
    </citation>
    <scope>NUCLEOTIDE SEQUENCE</scope>
</reference>
<proteinExistence type="predicted"/>
<dbReference type="PANTHER" id="PTHR30469">
    <property type="entry name" value="MULTIDRUG RESISTANCE PROTEIN MDTA"/>
    <property type="match status" value="1"/>
</dbReference>
<dbReference type="AlphaFoldDB" id="A0A382EAD4"/>
<dbReference type="PROSITE" id="PS51257">
    <property type="entry name" value="PROKAR_LIPOPROTEIN"/>
    <property type="match status" value="1"/>
</dbReference>
<dbReference type="Pfam" id="PF25917">
    <property type="entry name" value="BSH_RND"/>
    <property type="match status" value="1"/>
</dbReference>